<sequence>MKKASIEKMDNGYLLTIESDSMEKPQRWVENKLKKIFTHLAFFFLDGKSALREGQQ</sequence>
<evidence type="ECO:0000313" key="2">
    <source>
        <dbReference type="EMBL" id="QJA79935.1"/>
    </source>
</evidence>
<organism evidence="1">
    <name type="scientific">viral metagenome</name>
    <dbReference type="NCBI Taxonomy" id="1070528"/>
    <lineage>
        <taxon>unclassified sequences</taxon>
        <taxon>metagenomes</taxon>
        <taxon>organismal metagenomes</taxon>
    </lineage>
</organism>
<dbReference type="EMBL" id="MT141433">
    <property type="protein sequence ID" value="QJA61178.1"/>
    <property type="molecule type" value="Genomic_DNA"/>
</dbReference>
<protein>
    <submittedName>
        <fullName evidence="1">Uncharacterized protein</fullName>
    </submittedName>
</protein>
<proteinExistence type="predicted"/>
<dbReference type="EMBL" id="MT142399">
    <property type="protein sequence ID" value="QJA79935.1"/>
    <property type="molecule type" value="Genomic_DNA"/>
</dbReference>
<dbReference type="AlphaFoldDB" id="A0A6M3IVA0"/>
<reference evidence="1" key="1">
    <citation type="submission" date="2020-03" db="EMBL/GenBank/DDBJ databases">
        <title>The deep terrestrial virosphere.</title>
        <authorList>
            <person name="Holmfeldt K."/>
            <person name="Nilsson E."/>
            <person name="Simone D."/>
            <person name="Lopez-Fernandez M."/>
            <person name="Wu X."/>
            <person name="de Brujin I."/>
            <person name="Lundin D."/>
            <person name="Andersson A."/>
            <person name="Bertilsson S."/>
            <person name="Dopson M."/>
        </authorList>
    </citation>
    <scope>NUCLEOTIDE SEQUENCE</scope>
    <source>
        <strain evidence="2">MM415A00818</strain>
        <strain evidence="1">MM415B00985</strain>
    </source>
</reference>
<gene>
    <name evidence="2" type="ORF">MM415A00818_0024</name>
    <name evidence="1" type="ORF">MM415B00985_0012</name>
</gene>
<evidence type="ECO:0000313" key="1">
    <source>
        <dbReference type="EMBL" id="QJA61178.1"/>
    </source>
</evidence>
<name>A0A6M3IVA0_9ZZZZ</name>
<accession>A0A6M3IVA0</accession>